<dbReference type="Proteomes" id="UP001275049">
    <property type="component" value="Unassembled WGS sequence"/>
</dbReference>
<feature type="transmembrane region" description="Helical" evidence="6">
    <location>
        <begin position="28"/>
        <end position="48"/>
    </location>
</feature>
<feature type="binding site" evidence="5">
    <location>
        <position position="209"/>
    </location>
    <ligand>
        <name>Zn(2+)</name>
        <dbReference type="ChEBI" id="CHEBI:29105"/>
    </ligand>
</feature>
<evidence type="ECO:0000256" key="3">
    <source>
        <dbReference type="ARBA" id="ARBA00022989"/>
    </source>
</evidence>
<evidence type="ECO:0000313" key="7">
    <source>
        <dbReference type="EMBL" id="MDY5132971.1"/>
    </source>
</evidence>
<protein>
    <submittedName>
        <fullName evidence="8">Hemolysin III family protein</fullName>
    </submittedName>
</protein>
<feature type="transmembrane region" description="Helical" evidence="6">
    <location>
        <begin position="54"/>
        <end position="75"/>
    </location>
</feature>
<dbReference type="GO" id="GO:0016020">
    <property type="term" value="C:membrane"/>
    <property type="evidence" value="ECO:0007669"/>
    <property type="project" value="UniProtKB-SubCell"/>
</dbReference>
<evidence type="ECO:0000256" key="5">
    <source>
        <dbReference type="PIRSR" id="PIRSR604254-1"/>
    </source>
</evidence>
<reference evidence="8 9" key="1">
    <citation type="submission" date="2023-10" db="EMBL/GenBank/DDBJ databases">
        <title>Whole Genome based description of the genera Actinobaculum and Actinotignum reveals a complex phylogenetic relationship within the species included in the genus Actinotignum.</title>
        <authorList>
            <person name="Jensen C.S."/>
            <person name="Dargis R."/>
            <person name="Kemp M."/>
            <person name="Christensen J.J."/>
        </authorList>
    </citation>
    <scope>NUCLEOTIDE SEQUENCE</scope>
    <source>
        <strain evidence="8">SLA_B511</strain>
        <strain evidence="7 9">SLA_B974</strain>
    </source>
</reference>
<dbReference type="PANTHER" id="PTHR20855:SF3">
    <property type="entry name" value="LD03007P"/>
    <property type="match status" value="1"/>
</dbReference>
<keyword evidence="5" id="KW-0862">Zinc</keyword>
<dbReference type="Pfam" id="PF03006">
    <property type="entry name" value="HlyIII"/>
    <property type="match status" value="1"/>
</dbReference>
<evidence type="ECO:0000313" key="8">
    <source>
        <dbReference type="EMBL" id="MDY5154182.1"/>
    </source>
</evidence>
<evidence type="ECO:0000256" key="1">
    <source>
        <dbReference type="ARBA" id="ARBA00004141"/>
    </source>
</evidence>
<feature type="transmembrane region" description="Helical" evidence="6">
    <location>
        <begin position="145"/>
        <end position="165"/>
    </location>
</feature>
<organism evidence="8 10">
    <name type="scientific">Actinotignum urinale</name>
    <dbReference type="NCBI Taxonomy" id="190146"/>
    <lineage>
        <taxon>Bacteria</taxon>
        <taxon>Bacillati</taxon>
        <taxon>Actinomycetota</taxon>
        <taxon>Actinomycetes</taxon>
        <taxon>Actinomycetales</taxon>
        <taxon>Actinomycetaceae</taxon>
        <taxon>Actinotignum</taxon>
    </lineage>
</organism>
<feature type="transmembrane region" description="Helical" evidence="6">
    <location>
        <begin position="118"/>
        <end position="138"/>
    </location>
</feature>
<keyword evidence="9" id="KW-1185">Reference proteome</keyword>
<evidence type="ECO:0000256" key="6">
    <source>
        <dbReference type="SAM" id="Phobius"/>
    </source>
</evidence>
<evidence type="ECO:0000313" key="9">
    <source>
        <dbReference type="Proteomes" id="UP001275049"/>
    </source>
</evidence>
<comment type="subcellular location">
    <subcellularLocation>
        <location evidence="1">Membrane</location>
        <topology evidence="1">Multi-pass membrane protein</topology>
    </subcellularLocation>
</comment>
<sequence>MSATTTLHTIIQRRKNFLASLPKPAARGWQHAVIAPLALANMIVQSIFAPTSGILAGVIIFGICSVVLFGNSAVYHLNSWRPRVERILRKFDHSNIYLLIAGTYTPISIALMPRSTCILVLSIIWIGATGGILLANIWPDAPRWLSTPIYIALGWVAVWFVPVIWANGGPAVVWLIFAGGLCYTLGALAYGFRWPNPWPRVWGFHEFFHTGTLGGFICHAIAVWLAMFAV</sequence>
<dbReference type="GO" id="GO:0046872">
    <property type="term" value="F:metal ion binding"/>
    <property type="evidence" value="ECO:0007669"/>
    <property type="project" value="UniProtKB-KW"/>
</dbReference>
<dbReference type="Proteomes" id="UP001281731">
    <property type="component" value="Unassembled WGS sequence"/>
</dbReference>
<dbReference type="EMBL" id="JAWNGC010000001">
    <property type="protein sequence ID" value="MDY5154182.1"/>
    <property type="molecule type" value="Genomic_DNA"/>
</dbReference>
<keyword evidence="5" id="KW-0479">Metal-binding</keyword>
<feature type="transmembrane region" description="Helical" evidence="6">
    <location>
        <begin position="171"/>
        <end position="192"/>
    </location>
</feature>
<evidence type="ECO:0000256" key="2">
    <source>
        <dbReference type="ARBA" id="ARBA00022692"/>
    </source>
</evidence>
<feature type="transmembrane region" description="Helical" evidence="6">
    <location>
        <begin position="204"/>
        <end position="227"/>
    </location>
</feature>
<comment type="caution">
    <text evidence="8">The sequence shown here is derived from an EMBL/GenBank/DDBJ whole genome shotgun (WGS) entry which is preliminary data.</text>
</comment>
<evidence type="ECO:0000313" key="10">
    <source>
        <dbReference type="Proteomes" id="UP001281731"/>
    </source>
</evidence>
<dbReference type="PANTHER" id="PTHR20855">
    <property type="entry name" value="ADIPOR/PROGESTIN RECEPTOR-RELATED"/>
    <property type="match status" value="1"/>
</dbReference>
<dbReference type="AlphaFoldDB" id="A0AAW9HV12"/>
<proteinExistence type="predicted"/>
<accession>A0AAW9HV12</accession>
<keyword evidence="2 6" id="KW-0812">Transmembrane</keyword>
<dbReference type="EMBL" id="JAWNGA010000006">
    <property type="protein sequence ID" value="MDY5132971.1"/>
    <property type="molecule type" value="Genomic_DNA"/>
</dbReference>
<dbReference type="RefSeq" id="WP_180962084.1">
    <property type="nucleotide sequence ID" value="NZ_CAMYCL010000001.1"/>
</dbReference>
<evidence type="ECO:0000256" key="4">
    <source>
        <dbReference type="ARBA" id="ARBA00023136"/>
    </source>
</evidence>
<feature type="binding site" evidence="5">
    <location>
        <position position="205"/>
    </location>
    <ligand>
        <name>Zn(2+)</name>
        <dbReference type="ChEBI" id="CHEBI:29105"/>
    </ligand>
</feature>
<feature type="transmembrane region" description="Helical" evidence="6">
    <location>
        <begin position="96"/>
        <end position="112"/>
    </location>
</feature>
<gene>
    <name evidence="8" type="ORF">R6G80_00335</name>
    <name evidence="7" type="ORF">R6G86_04325</name>
</gene>
<keyword evidence="4 6" id="KW-0472">Membrane</keyword>
<name>A0AAW9HV12_9ACTO</name>
<keyword evidence="3 6" id="KW-1133">Transmembrane helix</keyword>
<dbReference type="InterPro" id="IPR004254">
    <property type="entry name" value="AdipoR/HlyIII-related"/>
</dbReference>
<feature type="binding site" evidence="5">
    <location>
        <position position="76"/>
    </location>
    <ligand>
        <name>Zn(2+)</name>
        <dbReference type="ChEBI" id="CHEBI:29105"/>
    </ligand>
</feature>